<proteinExistence type="predicted"/>
<keyword evidence="2" id="KW-1185">Reference proteome</keyword>
<organism evidence="1 2">
    <name type="scientific">Crenichthys baileyi</name>
    <name type="common">White River springfish</name>
    <dbReference type="NCBI Taxonomy" id="28760"/>
    <lineage>
        <taxon>Eukaryota</taxon>
        <taxon>Metazoa</taxon>
        <taxon>Chordata</taxon>
        <taxon>Craniata</taxon>
        <taxon>Vertebrata</taxon>
        <taxon>Euteleostomi</taxon>
        <taxon>Actinopterygii</taxon>
        <taxon>Neopterygii</taxon>
        <taxon>Teleostei</taxon>
        <taxon>Neoteleostei</taxon>
        <taxon>Acanthomorphata</taxon>
        <taxon>Ovalentaria</taxon>
        <taxon>Atherinomorphae</taxon>
        <taxon>Cyprinodontiformes</taxon>
        <taxon>Goodeidae</taxon>
        <taxon>Crenichthys</taxon>
    </lineage>
</organism>
<evidence type="ECO:0000313" key="2">
    <source>
        <dbReference type="Proteomes" id="UP001311232"/>
    </source>
</evidence>
<accession>A0AAV9SJV9</accession>
<dbReference type="Proteomes" id="UP001311232">
    <property type="component" value="Unassembled WGS sequence"/>
</dbReference>
<protein>
    <submittedName>
        <fullName evidence="1">Uncharacterized protein</fullName>
    </submittedName>
</protein>
<reference evidence="1 2" key="1">
    <citation type="submission" date="2021-06" db="EMBL/GenBank/DDBJ databases">
        <authorList>
            <person name="Palmer J.M."/>
        </authorList>
    </citation>
    <scope>NUCLEOTIDE SEQUENCE [LARGE SCALE GENOMIC DNA]</scope>
    <source>
        <strain evidence="1 2">MEX-2019</strain>
        <tissue evidence="1">Muscle</tissue>
    </source>
</reference>
<comment type="caution">
    <text evidence="1">The sequence shown here is derived from an EMBL/GenBank/DDBJ whole genome shotgun (WGS) entry which is preliminary data.</text>
</comment>
<dbReference type="EMBL" id="JAHHUM010000317">
    <property type="protein sequence ID" value="KAK5621099.1"/>
    <property type="molecule type" value="Genomic_DNA"/>
</dbReference>
<evidence type="ECO:0000313" key="1">
    <source>
        <dbReference type="EMBL" id="KAK5621099.1"/>
    </source>
</evidence>
<sequence>MYGLTWKLKNPIFMFPVKIVSANSIRTDRLPNLSPLTVFDSLFNKFTFAPAMFLFILSKASSSGLLKTTPQTDLFLFYHYLCTQGEAVERVDSIKFLGIHISCDLSWTLNTSHLVKQDPQPSQEAERNWTLYSAGHKPLPGHN</sequence>
<dbReference type="AlphaFoldDB" id="A0AAV9SJV9"/>
<name>A0AAV9SJV9_9TELE</name>
<gene>
    <name evidence="1" type="ORF">CRENBAI_013806</name>
</gene>